<reference evidence="7 8" key="1">
    <citation type="submission" date="2019-06" db="EMBL/GenBank/DDBJ databases">
        <title>New taxonomy in bacterial strain CC-CFT640, isolated from vineyard.</title>
        <authorList>
            <person name="Lin S.-Y."/>
            <person name="Tsai C.-F."/>
            <person name="Young C.-C."/>
        </authorList>
    </citation>
    <scope>NUCLEOTIDE SEQUENCE [LARGE SCALE GENOMIC DNA]</scope>
    <source>
        <strain evidence="7 8">CC-CFT640</strain>
    </source>
</reference>
<feature type="transmembrane region" description="Helical" evidence="6">
    <location>
        <begin position="31"/>
        <end position="56"/>
    </location>
</feature>
<gene>
    <name evidence="7" type="ORF">FHP25_33285</name>
</gene>
<keyword evidence="4 6" id="KW-1133">Transmembrane helix</keyword>
<dbReference type="PANTHER" id="PTHR30086">
    <property type="entry name" value="ARGININE EXPORTER PROTEIN ARGO"/>
    <property type="match status" value="1"/>
</dbReference>
<comment type="caution">
    <text evidence="7">The sequence shown here is derived from an EMBL/GenBank/DDBJ whole genome shotgun (WGS) entry which is preliminary data.</text>
</comment>
<feature type="transmembrane region" description="Helical" evidence="6">
    <location>
        <begin position="178"/>
        <end position="202"/>
    </location>
</feature>
<dbReference type="EMBL" id="VDUZ01000054">
    <property type="protein sequence ID" value="TXL70755.1"/>
    <property type="molecule type" value="Genomic_DNA"/>
</dbReference>
<dbReference type="Proteomes" id="UP000321638">
    <property type="component" value="Unassembled WGS sequence"/>
</dbReference>
<dbReference type="AlphaFoldDB" id="A0A5C8PAQ5"/>
<evidence type="ECO:0000256" key="1">
    <source>
        <dbReference type="ARBA" id="ARBA00004651"/>
    </source>
</evidence>
<feature type="transmembrane region" description="Helical" evidence="6">
    <location>
        <begin position="140"/>
        <end position="166"/>
    </location>
</feature>
<keyword evidence="3 6" id="KW-0812">Transmembrane</keyword>
<comment type="subcellular location">
    <subcellularLocation>
        <location evidence="1">Cell membrane</location>
        <topology evidence="1">Multi-pass membrane protein</topology>
    </subcellularLocation>
</comment>
<dbReference type="GO" id="GO:0015171">
    <property type="term" value="F:amino acid transmembrane transporter activity"/>
    <property type="evidence" value="ECO:0007669"/>
    <property type="project" value="TreeGrafter"/>
</dbReference>
<dbReference type="GO" id="GO:0005886">
    <property type="term" value="C:plasma membrane"/>
    <property type="evidence" value="ECO:0007669"/>
    <property type="project" value="UniProtKB-SubCell"/>
</dbReference>
<evidence type="ECO:0000256" key="6">
    <source>
        <dbReference type="SAM" id="Phobius"/>
    </source>
</evidence>
<dbReference type="OrthoDB" id="7874789at2"/>
<keyword evidence="2" id="KW-1003">Cell membrane</keyword>
<evidence type="ECO:0000256" key="2">
    <source>
        <dbReference type="ARBA" id="ARBA00022475"/>
    </source>
</evidence>
<dbReference type="InterPro" id="IPR001123">
    <property type="entry name" value="LeuE-type"/>
</dbReference>
<evidence type="ECO:0000313" key="8">
    <source>
        <dbReference type="Proteomes" id="UP000321638"/>
    </source>
</evidence>
<evidence type="ECO:0000256" key="5">
    <source>
        <dbReference type="ARBA" id="ARBA00023136"/>
    </source>
</evidence>
<feature type="transmembrane region" description="Helical" evidence="6">
    <location>
        <begin position="101"/>
        <end position="119"/>
    </location>
</feature>
<sequence length="252" mass="26683">MRHRTRWWRRRGRSPPCGFEAVLLLDGIDPIYLGIEGAVIGFLIALPIGPAGILCIQRAISHGPIAGYATGIGAAIGDAVFGGMAAFGLSFVAEFIEHYEVGIRAIGGALLMWMGWSYYKHRPRTIGDPVAADRAHPYWTYLHYLSSSFFITIFNPITVMAFGAVFAGRGLSNVGSDMLAATILIAGVLLGALGWWATLVLISSAARGWFVGGGLIWLNRVSGAALGGFGLLAVVSALPVNWTAVRAAAGLP</sequence>
<dbReference type="Pfam" id="PF01810">
    <property type="entry name" value="LysE"/>
    <property type="match status" value="1"/>
</dbReference>
<keyword evidence="8" id="KW-1185">Reference proteome</keyword>
<evidence type="ECO:0000313" key="7">
    <source>
        <dbReference type="EMBL" id="TXL70755.1"/>
    </source>
</evidence>
<dbReference type="PANTHER" id="PTHR30086:SF20">
    <property type="entry name" value="ARGININE EXPORTER PROTEIN ARGO-RELATED"/>
    <property type="match status" value="1"/>
</dbReference>
<feature type="transmembrane region" description="Helical" evidence="6">
    <location>
        <begin position="68"/>
        <end position="89"/>
    </location>
</feature>
<proteinExistence type="predicted"/>
<protein>
    <submittedName>
        <fullName evidence="7">LysE family translocator</fullName>
    </submittedName>
</protein>
<evidence type="ECO:0000256" key="3">
    <source>
        <dbReference type="ARBA" id="ARBA00022692"/>
    </source>
</evidence>
<accession>A0A5C8PAQ5</accession>
<name>A0A5C8PAQ5_9HYPH</name>
<evidence type="ECO:0000256" key="4">
    <source>
        <dbReference type="ARBA" id="ARBA00022989"/>
    </source>
</evidence>
<feature type="transmembrane region" description="Helical" evidence="6">
    <location>
        <begin position="223"/>
        <end position="242"/>
    </location>
</feature>
<keyword evidence="5 6" id="KW-0472">Membrane</keyword>
<organism evidence="7 8">
    <name type="scientific">Vineibacter terrae</name>
    <dbReference type="NCBI Taxonomy" id="2586908"/>
    <lineage>
        <taxon>Bacteria</taxon>
        <taxon>Pseudomonadati</taxon>
        <taxon>Pseudomonadota</taxon>
        <taxon>Alphaproteobacteria</taxon>
        <taxon>Hyphomicrobiales</taxon>
        <taxon>Vineibacter</taxon>
    </lineage>
</organism>